<dbReference type="HOGENOM" id="CLU_1578213_0_0_1"/>
<accession>A0A074XYM5</accession>
<sequence length="169" mass="19430">MLTGKGSPQTTLDSEEASTIIRANSLIFARARSVSAAKGRVLYATRWRLDLARVNFARICTESSGYCVREVRIEIVRRKLSYSYVVHKSRTAVKELFEIFINFRGYNYNFRLVCDSPSLTMLRVDLRDAAYERLNLLEEDGARLVQGLEQSIRNLISIVRRIPISRHTL</sequence>
<dbReference type="RefSeq" id="XP_013339058.1">
    <property type="nucleotide sequence ID" value="XM_013483604.1"/>
</dbReference>
<protein>
    <submittedName>
        <fullName evidence="1">Uncharacterized protein</fullName>
    </submittedName>
</protein>
<evidence type="ECO:0000313" key="2">
    <source>
        <dbReference type="Proteomes" id="UP000030641"/>
    </source>
</evidence>
<dbReference type="EMBL" id="KL584789">
    <property type="protein sequence ID" value="KEQ90570.1"/>
    <property type="molecule type" value="Genomic_DNA"/>
</dbReference>
<reference evidence="1 2" key="1">
    <citation type="journal article" date="2014" name="BMC Genomics">
        <title>Genome sequencing of four Aureobasidium pullulans varieties: biotechnological potential, stress tolerance, and description of new species.</title>
        <authorList>
            <person name="Gostin Ar C."/>
            <person name="Ohm R.A."/>
            <person name="Kogej T."/>
            <person name="Sonjak S."/>
            <person name="Turk M."/>
            <person name="Zajc J."/>
            <person name="Zalar P."/>
            <person name="Grube M."/>
            <person name="Sun H."/>
            <person name="Han J."/>
            <person name="Sharma A."/>
            <person name="Chiniquy J."/>
            <person name="Ngan C.Y."/>
            <person name="Lipzen A."/>
            <person name="Barry K."/>
            <person name="Grigoriev I.V."/>
            <person name="Gunde-Cimerman N."/>
        </authorList>
    </citation>
    <scope>NUCLEOTIDE SEQUENCE [LARGE SCALE GENOMIC DNA]</scope>
    <source>
        <strain evidence="1 2">EXF-2481</strain>
    </source>
</reference>
<organism evidence="1 2">
    <name type="scientific">Aureobasidium subglaciale (strain EXF-2481)</name>
    <name type="common">Aureobasidium pullulans var. subglaciale</name>
    <dbReference type="NCBI Taxonomy" id="1043005"/>
    <lineage>
        <taxon>Eukaryota</taxon>
        <taxon>Fungi</taxon>
        <taxon>Dikarya</taxon>
        <taxon>Ascomycota</taxon>
        <taxon>Pezizomycotina</taxon>
        <taxon>Dothideomycetes</taxon>
        <taxon>Dothideomycetidae</taxon>
        <taxon>Dothideales</taxon>
        <taxon>Saccotheciaceae</taxon>
        <taxon>Aureobasidium</taxon>
    </lineage>
</organism>
<dbReference type="Proteomes" id="UP000030641">
    <property type="component" value="Unassembled WGS sequence"/>
</dbReference>
<dbReference type="InParanoid" id="A0A074XYM5"/>
<gene>
    <name evidence="1" type="ORF">AUEXF2481DRAFT_704214</name>
</gene>
<proteinExistence type="predicted"/>
<evidence type="ECO:0000313" key="1">
    <source>
        <dbReference type="EMBL" id="KEQ90570.1"/>
    </source>
</evidence>
<dbReference type="AlphaFoldDB" id="A0A074XYM5"/>
<dbReference type="GeneID" id="25370897"/>
<keyword evidence="2" id="KW-1185">Reference proteome</keyword>
<name>A0A074XYM5_AURSE</name>